<organism evidence="7">
    <name type="scientific">uncultured Alphaproteobacteria bacterium</name>
    <dbReference type="NCBI Taxonomy" id="91750"/>
    <lineage>
        <taxon>Bacteria</taxon>
        <taxon>Pseudomonadati</taxon>
        <taxon>Pseudomonadota</taxon>
        <taxon>Alphaproteobacteria</taxon>
        <taxon>environmental samples</taxon>
    </lineage>
</organism>
<keyword evidence="3 4" id="KW-0342">GTP-binding</keyword>
<dbReference type="InterPro" id="IPR005337">
    <property type="entry name" value="RapZ-like"/>
</dbReference>
<evidence type="ECO:0000256" key="1">
    <source>
        <dbReference type="ARBA" id="ARBA00022741"/>
    </source>
</evidence>
<keyword evidence="2 4" id="KW-0067">ATP-binding</keyword>
<dbReference type="PANTHER" id="PTHR30448">
    <property type="entry name" value="RNASE ADAPTER PROTEIN RAPZ"/>
    <property type="match status" value="1"/>
</dbReference>
<sequence length="298" mass="33335">MIAAPQPRDVVVITGMSGAGKSTALKAFEDLGYEAVDNVPLFLLRHMVGEEATAWAEYQNARRPMAIGVDIRTRDFDVRGIRRLLRDVERISGIRPRILFLECDDEALQRRYTETRRRHPLAVDRPLLDGIALERQVLAPLKLSADDVIDTTDLPAGSLKTMLTSRYAQARAGLHVFVTSFSFRRGLPREADLVFDVRFLRNPHYVPALKDLTGQDAAVQAYIAEDPDFEAFEAHLKALVAPLLPRYVTEGKSYLTIAVGCTGGRHRSVYLAERLADWLGRAGYGISLRHRELQRAGA</sequence>
<dbReference type="InterPro" id="IPR027417">
    <property type="entry name" value="P-loop_NTPase"/>
</dbReference>
<dbReference type="EMBL" id="FLUO01000002">
    <property type="protein sequence ID" value="SBW12072.1"/>
    <property type="molecule type" value="Genomic_DNA"/>
</dbReference>
<dbReference type="HAMAP" id="MF_00636">
    <property type="entry name" value="RapZ_like"/>
    <property type="match status" value="1"/>
</dbReference>
<protein>
    <submittedName>
        <fullName evidence="7">Uncharacterized protein</fullName>
    </submittedName>
</protein>
<keyword evidence="1 4" id="KW-0547">Nucleotide-binding</keyword>
<dbReference type="PANTHER" id="PTHR30448:SF0">
    <property type="entry name" value="RNASE ADAPTER PROTEIN RAPZ"/>
    <property type="match status" value="1"/>
</dbReference>
<dbReference type="Pfam" id="PF22740">
    <property type="entry name" value="PapZ_C"/>
    <property type="match status" value="1"/>
</dbReference>
<dbReference type="Pfam" id="PF03668">
    <property type="entry name" value="RapZ-like_N"/>
    <property type="match status" value="1"/>
</dbReference>
<dbReference type="GO" id="GO:0005525">
    <property type="term" value="F:GTP binding"/>
    <property type="evidence" value="ECO:0007669"/>
    <property type="project" value="UniProtKB-UniRule"/>
</dbReference>
<evidence type="ECO:0000259" key="6">
    <source>
        <dbReference type="Pfam" id="PF22740"/>
    </source>
</evidence>
<dbReference type="InterPro" id="IPR053930">
    <property type="entry name" value="RapZ-like_N"/>
</dbReference>
<reference evidence="7" key="1">
    <citation type="submission" date="2016-04" db="EMBL/GenBank/DDBJ databases">
        <authorList>
            <person name="Evans L.H."/>
            <person name="Alamgir A."/>
            <person name="Owens N."/>
            <person name="Weber N.D."/>
            <person name="Virtaneva K."/>
            <person name="Barbian K."/>
            <person name="Babar A."/>
            <person name="Rosenke K."/>
        </authorList>
    </citation>
    <scope>NUCLEOTIDE SEQUENCE</scope>
    <source>
        <strain evidence="7">86</strain>
    </source>
</reference>
<evidence type="ECO:0000313" key="7">
    <source>
        <dbReference type="EMBL" id="SBW12072.1"/>
    </source>
</evidence>
<dbReference type="Gene3D" id="3.40.50.300">
    <property type="entry name" value="P-loop containing nucleotide triphosphate hydrolases"/>
    <property type="match status" value="1"/>
</dbReference>
<evidence type="ECO:0000256" key="3">
    <source>
        <dbReference type="ARBA" id="ARBA00023134"/>
    </source>
</evidence>
<dbReference type="InterPro" id="IPR053931">
    <property type="entry name" value="RapZ_C"/>
</dbReference>
<evidence type="ECO:0000256" key="2">
    <source>
        <dbReference type="ARBA" id="ARBA00022840"/>
    </source>
</evidence>
<dbReference type="SUPFAM" id="SSF52540">
    <property type="entry name" value="P-loop containing nucleoside triphosphate hydrolases"/>
    <property type="match status" value="1"/>
</dbReference>
<dbReference type="AlphaFoldDB" id="A0A212KK92"/>
<feature type="binding site" evidence="4">
    <location>
        <begin position="70"/>
        <end position="73"/>
    </location>
    <ligand>
        <name>GTP</name>
        <dbReference type="ChEBI" id="CHEBI:37565"/>
    </ligand>
</feature>
<feature type="binding site" evidence="4">
    <location>
        <begin position="15"/>
        <end position="22"/>
    </location>
    <ligand>
        <name>ATP</name>
        <dbReference type="ChEBI" id="CHEBI:30616"/>
    </ligand>
</feature>
<accession>A0A212KK92</accession>
<dbReference type="GO" id="GO:0005524">
    <property type="term" value="F:ATP binding"/>
    <property type="evidence" value="ECO:0007669"/>
    <property type="project" value="UniProtKB-UniRule"/>
</dbReference>
<evidence type="ECO:0000259" key="5">
    <source>
        <dbReference type="Pfam" id="PF03668"/>
    </source>
</evidence>
<feature type="domain" description="RapZ-like N-terminal" evidence="5">
    <location>
        <begin position="9"/>
        <end position="168"/>
    </location>
</feature>
<gene>
    <name evidence="7" type="ORF">KL86APRO_20429</name>
</gene>
<proteinExistence type="inferred from homology"/>
<feature type="domain" description="RapZ C-terminal" evidence="6">
    <location>
        <begin position="175"/>
        <end position="293"/>
    </location>
</feature>
<name>A0A212KK92_9PROT</name>
<dbReference type="PIRSF" id="PIRSF005052">
    <property type="entry name" value="P-loopkin"/>
    <property type="match status" value="1"/>
</dbReference>
<evidence type="ECO:0000256" key="4">
    <source>
        <dbReference type="HAMAP-Rule" id="MF_00636"/>
    </source>
</evidence>
<dbReference type="NCBIfam" id="NF003828">
    <property type="entry name" value="PRK05416.1"/>
    <property type="match status" value="1"/>
</dbReference>